<dbReference type="InterPro" id="IPR015943">
    <property type="entry name" value="WD40/YVTN_repeat-like_dom_sf"/>
</dbReference>
<dbReference type="InterPro" id="IPR011045">
    <property type="entry name" value="N2O_reductase_N"/>
</dbReference>
<accession>A0A1G8LBF9</accession>
<proteinExistence type="predicted"/>
<dbReference type="InterPro" id="IPR011964">
    <property type="entry name" value="YVTN_b-propeller_repeat"/>
</dbReference>
<dbReference type="AlphaFoldDB" id="A0A1G8LBF9"/>
<dbReference type="Proteomes" id="UP000182836">
    <property type="component" value="Unassembled WGS sequence"/>
</dbReference>
<evidence type="ECO:0000313" key="2">
    <source>
        <dbReference type="EMBL" id="SDI53032.1"/>
    </source>
</evidence>
<organism evidence="2 3">
    <name type="scientific">Aneurinibacillus migulanus</name>
    <name type="common">Bacillus migulanus</name>
    <dbReference type="NCBI Taxonomy" id="47500"/>
    <lineage>
        <taxon>Bacteria</taxon>
        <taxon>Bacillati</taxon>
        <taxon>Bacillota</taxon>
        <taxon>Bacilli</taxon>
        <taxon>Bacillales</taxon>
        <taxon>Paenibacillaceae</taxon>
        <taxon>Aneurinibacillus group</taxon>
        <taxon>Aneurinibacillus</taxon>
    </lineage>
</organism>
<sequence>MAIVYVTNVNSNTVSVINTVSNRDIATIPVGKDPAVMAITPTRLSQTLVNRHKKMIRLSRPLVKRRKKVTRSPKSLVKHRKS</sequence>
<dbReference type="Gene3D" id="2.130.10.10">
    <property type="entry name" value="YVTN repeat-like/Quinoprotein amine dehydrogenase"/>
    <property type="match status" value="1"/>
</dbReference>
<evidence type="ECO:0000313" key="3">
    <source>
        <dbReference type="Proteomes" id="UP000182836"/>
    </source>
</evidence>
<dbReference type="EMBL" id="FNED01000005">
    <property type="protein sequence ID" value="SDI53032.1"/>
    <property type="molecule type" value="Genomic_DNA"/>
</dbReference>
<reference evidence="2 3" key="1">
    <citation type="submission" date="2016-10" db="EMBL/GenBank/DDBJ databases">
        <authorList>
            <person name="de Groot N.N."/>
        </authorList>
    </citation>
    <scope>NUCLEOTIDE SEQUENCE [LARGE SCALE GENOMIC DNA]</scope>
    <source>
        <strain evidence="2 3">DSM 2895</strain>
    </source>
</reference>
<gene>
    <name evidence="2" type="ORF">SAMN04487909_10511</name>
</gene>
<feature type="region of interest" description="Disordered" evidence="1">
    <location>
        <begin position="61"/>
        <end position="82"/>
    </location>
</feature>
<dbReference type="SUPFAM" id="SSF50974">
    <property type="entry name" value="Nitrous oxide reductase, N-terminal domain"/>
    <property type="match status" value="1"/>
</dbReference>
<dbReference type="NCBIfam" id="TIGR02276">
    <property type="entry name" value="beta_rpt_yvtn"/>
    <property type="match status" value="1"/>
</dbReference>
<evidence type="ECO:0000256" key="1">
    <source>
        <dbReference type="SAM" id="MobiDB-lite"/>
    </source>
</evidence>
<protein>
    <submittedName>
        <fullName evidence="2">40-residue YVTN family beta-propeller repeat-containing protein</fullName>
    </submittedName>
</protein>
<name>A0A1G8LBF9_ANEMI</name>